<accession>A0A1S1HQ99</accession>
<dbReference type="AlphaFoldDB" id="A0A1S1HQ99"/>
<name>A0A1S1HQ99_PROST</name>
<feature type="region of interest" description="Disordered" evidence="1">
    <location>
        <begin position="51"/>
        <end position="78"/>
    </location>
</feature>
<protein>
    <submittedName>
        <fullName evidence="2">Uncharacterized protein</fullName>
    </submittedName>
</protein>
<gene>
    <name evidence="2" type="ORF">A3Q29_16985</name>
</gene>
<sequence length="99" mass="10477">MAREFSVSKALVSKYVKAGQLVPSGETEKGKPLFSRDDGKKACGLAHLNNRKINPASSSSKTNVSKTTLDSSLDGQSDPVGEISLGVDSWLLSLLGKKL</sequence>
<comment type="caution">
    <text evidence="2">The sequence shown here is derived from an EMBL/GenBank/DDBJ whole genome shotgun (WGS) entry which is preliminary data.</text>
</comment>
<reference evidence="2 3" key="1">
    <citation type="submission" date="2016-03" db="EMBL/GenBank/DDBJ databases">
        <title>Genome sequence of Providencia stuartii strain, isolated from the salivary glands of larval Lucilia sericata.</title>
        <authorList>
            <person name="Yuan Y."/>
            <person name="Zhang Y."/>
            <person name="Fu S."/>
            <person name="Crippen T.L."/>
            <person name="Visi D."/>
            <person name="Benbow M.E."/>
            <person name="Allen M."/>
            <person name="Tomberlin J.K."/>
            <person name="Sze S.-H."/>
            <person name="Tarone A.M."/>
        </authorList>
    </citation>
    <scope>NUCLEOTIDE SEQUENCE [LARGE SCALE GENOMIC DNA]</scope>
    <source>
        <strain evidence="2 3">Crippen</strain>
    </source>
</reference>
<evidence type="ECO:0000313" key="2">
    <source>
        <dbReference type="EMBL" id="OHT24484.1"/>
    </source>
</evidence>
<feature type="compositionally biased region" description="Low complexity" evidence="1">
    <location>
        <begin position="57"/>
        <end position="68"/>
    </location>
</feature>
<evidence type="ECO:0000313" key="3">
    <source>
        <dbReference type="Proteomes" id="UP000179588"/>
    </source>
</evidence>
<proteinExistence type="predicted"/>
<keyword evidence="3" id="KW-1185">Reference proteome</keyword>
<dbReference type="EMBL" id="LVIE01000113">
    <property type="protein sequence ID" value="OHT24484.1"/>
    <property type="molecule type" value="Genomic_DNA"/>
</dbReference>
<evidence type="ECO:0000256" key="1">
    <source>
        <dbReference type="SAM" id="MobiDB-lite"/>
    </source>
</evidence>
<organism evidence="2 3">
    <name type="scientific">Providencia stuartii</name>
    <dbReference type="NCBI Taxonomy" id="588"/>
    <lineage>
        <taxon>Bacteria</taxon>
        <taxon>Pseudomonadati</taxon>
        <taxon>Pseudomonadota</taxon>
        <taxon>Gammaproteobacteria</taxon>
        <taxon>Enterobacterales</taxon>
        <taxon>Morganellaceae</taxon>
        <taxon>Providencia</taxon>
    </lineage>
</organism>
<dbReference type="Proteomes" id="UP000179588">
    <property type="component" value="Unassembled WGS sequence"/>
</dbReference>